<dbReference type="RefSeq" id="XP_022328567.1">
    <property type="nucleotide sequence ID" value="XM_022472859.1"/>
</dbReference>
<comment type="caution">
    <text evidence="2">Lacks conserved residue(s) required for the propagation of feature annotation.</text>
</comment>
<evidence type="ECO:0000256" key="3">
    <source>
        <dbReference type="SAM" id="SignalP"/>
    </source>
</evidence>
<evidence type="ECO:0000256" key="1">
    <source>
        <dbReference type="ARBA" id="ARBA00023157"/>
    </source>
</evidence>
<reference evidence="6" key="2">
    <citation type="submission" date="2025-08" db="UniProtKB">
        <authorList>
            <consortium name="RefSeq"/>
        </authorList>
    </citation>
    <scope>IDENTIFICATION</scope>
    <source>
        <tissue evidence="6">Whole sample</tissue>
    </source>
</reference>
<accession>A0A8B8DK79</accession>
<dbReference type="SUPFAM" id="SSF57610">
    <property type="entry name" value="Thyroglobulin type-1 domain"/>
    <property type="match status" value="2"/>
</dbReference>
<dbReference type="GeneID" id="111127585"/>
<feature type="domain" description="Thyroglobulin type-1" evidence="4">
    <location>
        <begin position="101"/>
        <end position="169"/>
    </location>
</feature>
<dbReference type="Proteomes" id="UP000694844">
    <property type="component" value="Chromosome 1"/>
</dbReference>
<evidence type="ECO:0000313" key="5">
    <source>
        <dbReference type="Proteomes" id="UP000694844"/>
    </source>
</evidence>
<proteinExistence type="predicted"/>
<name>A0A8B8DK79_CRAVI</name>
<dbReference type="AlphaFoldDB" id="A0A8B8DK79"/>
<feature type="chain" id="PRO_5034927315" evidence="3">
    <location>
        <begin position="17"/>
        <end position="232"/>
    </location>
</feature>
<evidence type="ECO:0000256" key="2">
    <source>
        <dbReference type="PROSITE-ProRule" id="PRU00500"/>
    </source>
</evidence>
<dbReference type="InterPro" id="IPR000716">
    <property type="entry name" value="Thyroglobulin_1"/>
</dbReference>
<dbReference type="SMART" id="SM00211">
    <property type="entry name" value="TY"/>
    <property type="match status" value="2"/>
</dbReference>
<dbReference type="InterPro" id="IPR036857">
    <property type="entry name" value="Thyroglobulin_1_sf"/>
</dbReference>
<evidence type="ECO:0000259" key="4">
    <source>
        <dbReference type="PROSITE" id="PS51162"/>
    </source>
</evidence>
<reference evidence="5" key="1">
    <citation type="submission" date="2024-06" db="UniProtKB">
        <authorList>
            <consortium name="RefSeq"/>
        </authorList>
    </citation>
    <scope>NUCLEOTIDE SEQUENCE [LARGE SCALE GENOMIC DNA]</scope>
</reference>
<keyword evidence="5" id="KW-1185">Reference proteome</keyword>
<protein>
    <submittedName>
        <fullName evidence="6">Saxiphilin-like</fullName>
    </submittedName>
</protein>
<dbReference type="Gene3D" id="4.10.800.10">
    <property type="entry name" value="Thyroglobulin type-1"/>
    <property type="match status" value="1"/>
</dbReference>
<organism evidence="5 6">
    <name type="scientific">Crassostrea virginica</name>
    <name type="common">Eastern oyster</name>
    <dbReference type="NCBI Taxonomy" id="6565"/>
    <lineage>
        <taxon>Eukaryota</taxon>
        <taxon>Metazoa</taxon>
        <taxon>Spiralia</taxon>
        <taxon>Lophotrochozoa</taxon>
        <taxon>Mollusca</taxon>
        <taxon>Bivalvia</taxon>
        <taxon>Autobranchia</taxon>
        <taxon>Pteriomorphia</taxon>
        <taxon>Ostreida</taxon>
        <taxon>Ostreoidea</taxon>
        <taxon>Ostreidae</taxon>
        <taxon>Crassostrea</taxon>
    </lineage>
</organism>
<dbReference type="KEGG" id="cvn:111127585"/>
<feature type="signal peptide" evidence="3">
    <location>
        <begin position="1"/>
        <end position="16"/>
    </location>
</feature>
<gene>
    <name evidence="6" type="primary">LOC111127585</name>
</gene>
<dbReference type="OrthoDB" id="1725934at2759"/>
<keyword evidence="3" id="KW-0732">Signal</keyword>
<dbReference type="PROSITE" id="PS00484">
    <property type="entry name" value="THYROGLOBULIN_1_1"/>
    <property type="match status" value="1"/>
</dbReference>
<sequence length="232" mass="24978">MKVLLLCLSIVYGAQGFIVCPPDACALVRCAAVTAENCNGVIKQNGGYCGCCDACQTYLAEGDDCSFTFLLGVPSTAQCGPGLHCNMHTHKCTANTNKRDLNPCALELAGYSSTHNGLPLLGAHKPVCDSDGYYQPKQCSGSQCYCVAKEGQTIQGYMANVWEAQHMTCQCARDQYEYMQTGLIGRLFYCTSDGNYQNYQCLGDTCHCTDSNGNVMANSPSVNIGQIDILKC</sequence>
<dbReference type="Pfam" id="PF00086">
    <property type="entry name" value="Thyroglobulin_1"/>
    <property type="match status" value="1"/>
</dbReference>
<evidence type="ECO:0000313" key="6">
    <source>
        <dbReference type="RefSeq" id="XP_022328567.1"/>
    </source>
</evidence>
<keyword evidence="1" id="KW-1015">Disulfide bond</keyword>
<dbReference type="PROSITE" id="PS51162">
    <property type="entry name" value="THYROGLOBULIN_1_2"/>
    <property type="match status" value="1"/>
</dbReference>